<accession>A0A226F527</accession>
<evidence type="ECO:0000256" key="1">
    <source>
        <dbReference type="SAM" id="MobiDB-lite"/>
    </source>
</evidence>
<feature type="compositionally biased region" description="Low complexity" evidence="1">
    <location>
        <begin position="232"/>
        <end position="243"/>
    </location>
</feature>
<gene>
    <name evidence="2" type="ORF">Fcan01_02186</name>
</gene>
<keyword evidence="3" id="KW-1185">Reference proteome</keyword>
<keyword evidence="2" id="KW-0418">Kinase</keyword>
<dbReference type="AlphaFoldDB" id="A0A226F527"/>
<dbReference type="EMBL" id="LNIX01000001">
    <property type="protein sequence ID" value="OXA64016.1"/>
    <property type="molecule type" value="Genomic_DNA"/>
</dbReference>
<organism evidence="2 3">
    <name type="scientific">Folsomia candida</name>
    <name type="common">Springtail</name>
    <dbReference type="NCBI Taxonomy" id="158441"/>
    <lineage>
        <taxon>Eukaryota</taxon>
        <taxon>Metazoa</taxon>
        <taxon>Ecdysozoa</taxon>
        <taxon>Arthropoda</taxon>
        <taxon>Hexapoda</taxon>
        <taxon>Collembola</taxon>
        <taxon>Entomobryomorpha</taxon>
        <taxon>Isotomoidea</taxon>
        <taxon>Isotomidae</taxon>
        <taxon>Proisotominae</taxon>
        <taxon>Folsomia</taxon>
    </lineage>
</organism>
<dbReference type="GO" id="GO:0016301">
    <property type="term" value="F:kinase activity"/>
    <property type="evidence" value="ECO:0007669"/>
    <property type="project" value="UniProtKB-KW"/>
</dbReference>
<proteinExistence type="predicted"/>
<reference evidence="2 3" key="1">
    <citation type="submission" date="2015-12" db="EMBL/GenBank/DDBJ databases">
        <title>The genome of Folsomia candida.</title>
        <authorList>
            <person name="Faddeeva A."/>
            <person name="Derks M.F."/>
            <person name="Anvar Y."/>
            <person name="Smit S."/>
            <person name="Van Straalen N."/>
            <person name="Roelofs D."/>
        </authorList>
    </citation>
    <scope>NUCLEOTIDE SEQUENCE [LARGE SCALE GENOMIC DNA]</scope>
    <source>
        <strain evidence="2 3">VU population</strain>
        <tissue evidence="2">Whole body</tissue>
    </source>
</reference>
<feature type="region of interest" description="Disordered" evidence="1">
    <location>
        <begin position="179"/>
        <end position="246"/>
    </location>
</feature>
<dbReference type="Gene3D" id="1.10.510.10">
    <property type="entry name" value="Transferase(Phosphotransferase) domain 1"/>
    <property type="match status" value="1"/>
</dbReference>
<protein>
    <submittedName>
        <fullName evidence="2">Serine/threonine-protein kinase ICK</fullName>
    </submittedName>
</protein>
<sequence>MTVFVQGWPEGHQLAKQMNFKFPQFEATPLTKLVPNASKDAIYLIEDMLRWNPRHRPNANQSLRYSFFNNIRDREENLANGELIPTQQIAITTQPSQRVSVNVPISYQTVKAEVYEPITKILDSKWERDYYASAASDEFDGNHNQIDNKISRYISGNGYRPAVPQYQQNQPVKSTIFKNESSAKEESRTRFASVSGNKGSGQNRAEGSYSNAQQRGYPSTTYETRRSAFLQASESASKSGSSKQPTALRRIDWAAKYLTYGQS</sequence>
<dbReference type="SUPFAM" id="SSF56112">
    <property type="entry name" value="Protein kinase-like (PK-like)"/>
    <property type="match status" value="1"/>
</dbReference>
<dbReference type="InterPro" id="IPR011009">
    <property type="entry name" value="Kinase-like_dom_sf"/>
</dbReference>
<dbReference type="OrthoDB" id="2158884at2759"/>
<feature type="compositionally biased region" description="Polar residues" evidence="1">
    <location>
        <begin position="190"/>
        <end position="222"/>
    </location>
</feature>
<name>A0A226F527_FOLCA</name>
<keyword evidence="2" id="KW-0808">Transferase</keyword>
<comment type="caution">
    <text evidence="2">The sequence shown here is derived from an EMBL/GenBank/DDBJ whole genome shotgun (WGS) entry which is preliminary data.</text>
</comment>
<evidence type="ECO:0000313" key="2">
    <source>
        <dbReference type="EMBL" id="OXA64016.1"/>
    </source>
</evidence>
<evidence type="ECO:0000313" key="3">
    <source>
        <dbReference type="Proteomes" id="UP000198287"/>
    </source>
</evidence>
<dbReference type="STRING" id="158441.A0A226F527"/>
<dbReference type="Proteomes" id="UP000198287">
    <property type="component" value="Unassembled WGS sequence"/>
</dbReference>